<evidence type="ECO:0000256" key="3">
    <source>
        <dbReference type="ARBA" id="ARBA00022452"/>
    </source>
</evidence>
<evidence type="ECO:0000256" key="5">
    <source>
        <dbReference type="ARBA" id="ARBA00022729"/>
    </source>
</evidence>
<accession>A0AAN1CTF7</accession>
<sequence>MSTNRLPFITSAVSTKQSSNLSLSRLAMMTSVALASAMPTMANASGLFLQEAVTANAGVAGAGDGVYTESAAAMWTNPATMSYMGDSLTTINLMAFDLKMKFHDADTPAQDGEAQSYLPSISIFHAHQVSEKVHLGLALGAAGGSSLSYGDDWAGAGALDSITLNVIVLNPSLSYKINDQWSVGGGVQFSWAAFEQSTAAIATKQDTDWAYGYNLGVMYRPTDNLDLGLSYRSKSEHSFDAELQTLPLSVSTDIEVPEIIDLSARYGVSEDLNLLTSVQFHRWSAWEATVLDLGVANGVAIERDWDDVWKFAIGADYKLNSDWRLKAGFSYETSPQDDPEKQWVDLPVGEQYRYSVGASTNWDNVGIDFFYEYADLGEVESAKRSFVGETARAGVNGTFDGRIHFVGVNLTI</sequence>
<evidence type="ECO:0000313" key="9">
    <source>
        <dbReference type="EMBL" id="ANO34565.1"/>
    </source>
</evidence>
<comment type="subcellular location">
    <subcellularLocation>
        <location evidence="1">Cell outer membrane</location>
        <topology evidence="1">Multi-pass membrane protein</topology>
    </subcellularLocation>
</comment>
<keyword evidence="6" id="KW-0472">Membrane</keyword>
<dbReference type="EMBL" id="CP016178">
    <property type="protein sequence ID" value="ANO34565.1"/>
    <property type="molecule type" value="Genomic_DNA"/>
</dbReference>
<gene>
    <name evidence="9" type="ORF">A6E01_15300</name>
</gene>
<protein>
    <submittedName>
        <fullName evidence="9">Long-chain fatty acid transporter</fullName>
    </submittedName>
</protein>
<evidence type="ECO:0000256" key="6">
    <source>
        <dbReference type="ARBA" id="ARBA00023136"/>
    </source>
</evidence>
<keyword evidence="5 8" id="KW-0732">Signal</keyword>
<dbReference type="KEGG" id="vbr:A6E01_15300"/>
<dbReference type="AlphaFoldDB" id="A0AAN1CTF7"/>
<evidence type="ECO:0000256" key="4">
    <source>
        <dbReference type="ARBA" id="ARBA00022692"/>
    </source>
</evidence>
<dbReference type="InterPro" id="IPR005017">
    <property type="entry name" value="OMPP1/FadL/TodX"/>
</dbReference>
<evidence type="ECO:0000256" key="8">
    <source>
        <dbReference type="SAM" id="SignalP"/>
    </source>
</evidence>
<proteinExistence type="inferred from homology"/>
<dbReference type="Gene3D" id="2.40.160.60">
    <property type="entry name" value="Outer membrane protein transport protein (OMPP1/FadL/TodX)"/>
    <property type="match status" value="1"/>
</dbReference>
<evidence type="ECO:0000256" key="2">
    <source>
        <dbReference type="ARBA" id="ARBA00008163"/>
    </source>
</evidence>
<organism evidence="9 10">
    <name type="scientific">Vibrio breoganii</name>
    <dbReference type="NCBI Taxonomy" id="553239"/>
    <lineage>
        <taxon>Bacteria</taxon>
        <taxon>Pseudomonadati</taxon>
        <taxon>Pseudomonadota</taxon>
        <taxon>Gammaproteobacteria</taxon>
        <taxon>Vibrionales</taxon>
        <taxon>Vibrionaceae</taxon>
        <taxon>Vibrio</taxon>
    </lineage>
</organism>
<evidence type="ECO:0000256" key="7">
    <source>
        <dbReference type="ARBA" id="ARBA00023237"/>
    </source>
</evidence>
<keyword evidence="3" id="KW-1134">Transmembrane beta strand</keyword>
<dbReference type="PANTHER" id="PTHR35093">
    <property type="entry name" value="OUTER MEMBRANE PROTEIN NMB0088-RELATED"/>
    <property type="match status" value="1"/>
</dbReference>
<reference evidence="9 10" key="1">
    <citation type="submission" date="2016-06" db="EMBL/GenBank/DDBJ databases">
        <title>Adaptive Radiation by Waves of Gene Transfer Leads to Fine-Scale Resource Partitioning in Marine Microbes.</title>
        <authorList>
            <person name="Hehemann J.-H."/>
            <person name="Arevalo P."/>
            <person name="Datta M.S."/>
            <person name="Yu X."/>
            <person name="Corzett C."/>
            <person name="Henschel A."/>
            <person name="Preheim S.P."/>
            <person name="Timberlake S."/>
            <person name="Alm E.J."/>
            <person name="Polz M.F."/>
        </authorList>
    </citation>
    <scope>NUCLEOTIDE SEQUENCE [LARGE SCALE GENOMIC DNA]</scope>
    <source>
        <strain evidence="9 10">FF50</strain>
    </source>
</reference>
<dbReference type="Proteomes" id="UP000092018">
    <property type="component" value="Chromosome 2"/>
</dbReference>
<feature type="chain" id="PRO_5043040193" evidence="8">
    <location>
        <begin position="45"/>
        <end position="412"/>
    </location>
</feature>
<dbReference type="SUPFAM" id="SSF56935">
    <property type="entry name" value="Porins"/>
    <property type="match status" value="1"/>
</dbReference>
<dbReference type="Pfam" id="PF03349">
    <property type="entry name" value="Toluene_X"/>
    <property type="match status" value="1"/>
</dbReference>
<name>A0AAN1CTF7_9VIBR</name>
<keyword evidence="4" id="KW-0812">Transmembrane</keyword>
<comment type="similarity">
    <text evidence="2">Belongs to the OmpP1/FadL family.</text>
</comment>
<dbReference type="GO" id="GO:0009279">
    <property type="term" value="C:cell outer membrane"/>
    <property type="evidence" value="ECO:0007669"/>
    <property type="project" value="UniProtKB-SubCell"/>
</dbReference>
<dbReference type="PANTHER" id="PTHR35093:SF8">
    <property type="entry name" value="OUTER MEMBRANE PROTEIN NMB0088-RELATED"/>
    <property type="match status" value="1"/>
</dbReference>
<feature type="signal peptide" evidence="8">
    <location>
        <begin position="1"/>
        <end position="44"/>
    </location>
</feature>
<evidence type="ECO:0000256" key="1">
    <source>
        <dbReference type="ARBA" id="ARBA00004571"/>
    </source>
</evidence>
<dbReference type="GO" id="GO:0015483">
    <property type="term" value="F:long-chain fatty acid transporting porin activity"/>
    <property type="evidence" value="ECO:0007669"/>
    <property type="project" value="TreeGrafter"/>
</dbReference>
<evidence type="ECO:0000313" key="10">
    <source>
        <dbReference type="Proteomes" id="UP000092018"/>
    </source>
</evidence>
<keyword evidence="7" id="KW-0998">Cell outer membrane</keyword>
<dbReference type="RefSeq" id="WP_065210624.1">
    <property type="nucleotide sequence ID" value="NZ_CP016178.1"/>
</dbReference>